<accession>A0A438K0X5</accession>
<keyword evidence="1" id="KW-0677">Repeat</keyword>
<sequence>MAEIAVSAALGVVQIFLSQRIPELKQKEVDIGVIKGHLETMRAYLKDIKKREHTEGARDRRNKVQEIAYKIEDALEEFMVDVPEHFHKHKFSQALHDVYHKVMDWRAFPRLSSRINDIQDKIRDIKELDSFRTSSSGVASSSRAEGVPDLAYPILKNDELVGMERRTSDLLDRLMKEASKRLVISVVGASGSGKTILIKKVRESEGVKGHFECHAWVSHSTSCKDTWEKICKEMGVPVPPGGKIEENLVNYLEDKRYLVVLDGGWKEDWCNCINILPDNGNGSRVIFSTCRLDLVSKCSDDFYNLDPLSGNEAWELFCKKAFSGSECPKHLKEISEDLLSNCGGLPLAIVALGSLLSTKSRTPAEFQKVLDSLGHNLERNFEFGIMKRVLEQRYFNLSHNLKRCFLYFCNFPGGYPVTRGRLIRLWIAEGFVEEKGDQALEVADAYLKELISGCLVDTNTWDVQGLVRSCQVNNLVRECLVSISEDERFCKVLTRQNFDEYDHRSNRHIAIHDAFTDSLQSKDFSHVRTLFMFGKENFTASVFGKALERFKFLRVLELKDAPLETFPEEVVNLTLLRYLNLRNTKIKAVPGSVKKLQNLETLDLRQTFVSELPKTIRKVHKLVHLAVDKINEDQGRVGAGVFSGIGVLASLQKLSLIKANKNQRIAEELGNLTAMRKLGITELESRDGKDLCASIQKMKHLSCLHVTSRSKVEVLDLDYMSTPPSLLHRLSLEGKLRATPSWISELHSLVKMSLKSSRLDGGLIEALQALPCLMELQLVDAFNGKELEFRCNSFQELRKLEVEQSDHLHTVLVHEGAMPNLQKLTMRRCKNLKLAPLGLNNLTRLEEMHLYEMSEELITELDNLRTGEYHWMIDHIQVIHTSCSPVNSTYPRFRNLSSFARY</sequence>
<dbReference type="InterPro" id="IPR038005">
    <property type="entry name" value="RX-like_CC"/>
</dbReference>
<keyword evidence="3" id="KW-0611">Plant defense</keyword>
<dbReference type="EMBL" id="QGNW01000020">
    <property type="protein sequence ID" value="RVX14872.1"/>
    <property type="molecule type" value="Genomic_DNA"/>
</dbReference>
<feature type="domain" description="NB-ARC" evidence="4">
    <location>
        <begin position="167"/>
        <end position="325"/>
    </location>
</feature>
<dbReference type="AlphaFoldDB" id="A0A438K0X5"/>
<dbReference type="Gene3D" id="1.10.10.10">
    <property type="entry name" value="Winged helix-like DNA-binding domain superfamily/Winged helix DNA-binding domain"/>
    <property type="match status" value="1"/>
</dbReference>
<evidence type="ECO:0000259" key="4">
    <source>
        <dbReference type="Pfam" id="PF00931"/>
    </source>
</evidence>
<dbReference type="Gene3D" id="1.20.5.4130">
    <property type="match status" value="1"/>
</dbReference>
<dbReference type="InterPro" id="IPR036388">
    <property type="entry name" value="WH-like_DNA-bd_sf"/>
</dbReference>
<dbReference type="FunFam" id="1.10.10.10:FF:000322">
    <property type="entry name" value="Probable disease resistance protein At1g63360"/>
    <property type="match status" value="1"/>
</dbReference>
<dbReference type="CDD" id="cd14798">
    <property type="entry name" value="RX-CC_like"/>
    <property type="match status" value="1"/>
</dbReference>
<evidence type="ECO:0000259" key="7">
    <source>
        <dbReference type="Pfam" id="PF23598"/>
    </source>
</evidence>
<dbReference type="PRINTS" id="PR00364">
    <property type="entry name" value="DISEASERSIST"/>
</dbReference>
<dbReference type="Pfam" id="PF18052">
    <property type="entry name" value="Rx_N"/>
    <property type="match status" value="1"/>
</dbReference>
<evidence type="ECO:0000259" key="5">
    <source>
        <dbReference type="Pfam" id="PF18052"/>
    </source>
</evidence>
<evidence type="ECO:0000256" key="1">
    <source>
        <dbReference type="ARBA" id="ARBA00022737"/>
    </source>
</evidence>
<dbReference type="Gene3D" id="3.40.50.300">
    <property type="entry name" value="P-loop containing nucleotide triphosphate hydrolases"/>
    <property type="match status" value="1"/>
</dbReference>
<proteinExistence type="predicted"/>
<reference evidence="8 9" key="1">
    <citation type="journal article" date="2018" name="PLoS Genet.">
        <title>Population sequencing reveals clonal diversity and ancestral inbreeding in the grapevine cultivar Chardonnay.</title>
        <authorList>
            <person name="Roach M.J."/>
            <person name="Johnson D.L."/>
            <person name="Bohlmann J."/>
            <person name="van Vuuren H.J."/>
            <person name="Jones S.J."/>
            <person name="Pretorius I.S."/>
            <person name="Schmidt S.A."/>
            <person name="Borneman A.R."/>
        </authorList>
    </citation>
    <scope>NUCLEOTIDE SEQUENCE [LARGE SCALE GENOMIC DNA]</scope>
    <source>
        <strain evidence="9">cv. Chardonnay</strain>
        <tissue evidence="8">Leaf</tissue>
    </source>
</reference>
<dbReference type="Proteomes" id="UP000288805">
    <property type="component" value="Unassembled WGS sequence"/>
</dbReference>
<dbReference type="Pfam" id="PF00931">
    <property type="entry name" value="NB-ARC"/>
    <property type="match status" value="1"/>
</dbReference>
<dbReference type="InterPro" id="IPR042197">
    <property type="entry name" value="Apaf_helical"/>
</dbReference>
<evidence type="ECO:0000256" key="3">
    <source>
        <dbReference type="ARBA" id="ARBA00022821"/>
    </source>
</evidence>
<dbReference type="PANTHER" id="PTHR23155:SF1205">
    <property type="entry name" value="DISEASE RESISTANCE PROTEIN RPM1"/>
    <property type="match status" value="1"/>
</dbReference>
<evidence type="ECO:0000259" key="6">
    <source>
        <dbReference type="Pfam" id="PF23559"/>
    </source>
</evidence>
<dbReference type="InterPro" id="IPR058922">
    <property type="entry name" value="WHD_DRP"/>
</dbReference>
<dbReference type="GO" id="GO:0043531">
    <property type="term" value="F:ADP binding"/>
    <property type="evidence" value="ECO:0007669"/>
    <property type="project" value="InterPro"/>
</dbReference>
<dbReference type="GO" id="GO:0051707">
    <property type="term" value="P:response to other organism"/>
    <property type="evidence" value="ECO:0007669"/>
    <property type="project" value="UniProtKB-ARBA"/>
</dbReference>
<name>A0A438K0X5_VITVI</name>
<evidence type="ECO:0000313" key="9">
    <source>
        <dbReference type="Proteomes" id="UP000288805"/>
    </source>
</evidence>
<dbReference type="InterPro" id="IPR002182">
    <property type="entry name" value="NB-ARC"/>
</dbReference>
<dbReference type="Pfam" id="PF23598">
    <property type="entry name" value="LRR_14"/>
    <property type="match status" value="1"/>
</dbReference>
<dbReference type="Gene3D" id="3.80.10.10">
    <property type="entry name" value="Ribonuclease Inhibitor"/>
    <property type="match status" value="1"/>
</dbReference>
<protein>
    <submittedName>
        <fullName evidence="8">Disease resistance protein RPM1</fullName>
    </submittedName>
</protein>
<dbReference type="Gene3D" id="1.10.8.430">
    <property type="entry name" value="Helical domain of apoptotic protease-activating factors"/>
    <property type="match status" value="1"/>
</dbReference>
<organism evidence="8 9">
    <name type="scientific">Vitis vinifera</name>
    <name type="common">Grape</name>
    <dbReference type="NCBI Taxonomy" id="29760"/>
    <lineage>
        <taxon>Eukaryota</taxon>
        <taxon>Viridiplantae</taxon>
        <taxon>Streptophyta</taxon>
        <taxon>Embryophyta</taxon>
        <taxon>Tracheophyta</taxon>
        <taxon>Spermatophyta</taxon>
        <taxon>Magnoliopsida</taxon>
        <taxon>eudicotyledons</taxon>
        <taxon>Gunneridae</taxon>
        <taxon>Pentapetalae</taxon>
        <taxon>rosids</taxon>
        <taxon>Vitales</taxon>
        <taxon>Vitaceae</taxon>
        <taxon>Viteae</taxon>
        <taxon>Vitis</taxon>
    </lineage>
</organism>
<dbReference type="InterPro" id="IPR027417">
    <property type="entry name" value="P-loop_NTPase"/>
</dbReference>
<dbReference type="GO" id="GO:0006952">
    <property type="term" value="P:defense response"/>
    <property type="evidence" value="ECO:0007669"/>
    <property type="project" value="UniProtKB-KW"/>
</dbReference>
<dbReference type="InterPro" id="IPR055414">
    <property type="entry name" value="LRR_R13L4/SHOC2-like"/>
</dbReference>
<feature type="domain" description="Disease resistance R13L4/SHOC-2-like LRR" evidence="7">
    <location>
        <begin position="526"/>
        <end position="851"/>
    </location>
</feature>
<dbReference type="InterPro" id="IPR032675">
    <property type="entry name" value="LRR_dom_sf"/>
</dbReference>
<dbReference type="InterPro" id="IPR044974">
    <property type="entry name" value="Disease_R_plants"/>
</dbReference>
<feature type="domain" description="Disease resistance N-terminal" evidence="5">
    <location>
        <begin position="5"/>
        <end position="92"/>
    </location>
</feature>
<dbReference type="PANTHER" id="PTHR23155">
    <property type="entry name" value="DISEASE RESISTANCE PROTEIN RP"/>
    <property type="match status" value="1"/>
</dbReference>
<dbReference type="InterPro" id="IPR041118">
    <property type="entry name" value="Rx_N"/>
</dbReference>
<comment type="caution">
    <text evidence="8">The sequence shown here is derived from an EMBL/GenBank/DDBJ whole genome shotgun (WGS) entry which is preliminary data.</text>
</comment>
<feature type="domain" description="Disease resistance protein winged helix" evidence="6">
    <location>
        <begin position="411"/>
        <end position="478"/>
    </location>
</feature>
<dbReference type="Pfam" id="PF23559">
    <property type="entry name" value="WHD_DRP"/>
    <property type="match status" value="1"/>
</dbReference>
<gene>
    <name evidence="8" type="primary">RPM1_45</name>
    <name evidence="8" type="ORF">CK203_012179</name>
</gene>
<dbReference type="SUPFAM" id="SSF52540">
    <property type="entry name" value="P-loop containing nucleoside triphosphate hydrolases"/>
    <property type="match status" value="1"/>
</dbReference>
<dbReference type="SUPFAM" id="SSF52058">
    <property type="entry name" value="L domain-like"/>
    <property type="match status" value="1"/>
</dbReference>
<evidence type="ECO:0000256" key="2">
    <source>
        <dbReference type="ARBA" id="ARBA00022741"/>
    </source>
</evidence>
<evidence type="ECO:0000313" key="8">
    <source>
        <dbReference type="EMBL" id="RVX14872.1"/>
    </source>
</evidence>
<keyword evidence="2" id="KW-0547">Nucleotide-binding</keyword>